<dbReference type="InterPro" id="IPR016163">
    <property type="entry name" value="Ald_DH_C"/>
</dbReference>
<keyword evidence="1" id="KW-0560">Oxidoreductase</keyword>
<dbReference type="InterPro" id="IPR016161">
    <property type="entry name" value="Ald_DH/histidinol_DH"/>
</dbReference>
<dbReference type="Pfam" id="PF00171">
    <property type="entry name" value="Aldedh"/>
    <property type="match status" value="1"/>
</dbReference>
<sequence length="506" mass="54055">MEIINASKNIFRSPSEETLEKLMRDSFLASEELKNLSGERKADFLVAIGEEILALGDNLVNAAMNESGLPEGRIVGERGRTVGQLNLFADLIREGSWVDATIDTAIPDRQPLPKADLRKMLRPLGVVAVFGASNFPLAFSTAGGDTASALAGGNSVVMKAHEGHPETSDWVALAIQKAAERTGMPENAFTLVHGSGATVGQAIVKHPICKAVGFTGSEYAGRILFDLAAQRKEPIPVFAEMGSINPVLILPEALEENAEDWAKTYAGSITLGVGQFCTNPGLLLIKDGEKANLFAYNLAKAISDIAPAKMLNGKVKNGYDASLANALEQKGITVIGESSTKANNANIEGAPTVASVDARTFIANPELHKEVFGPYSLLVRYTGEDELLEAIEALSGQLTATVIGSEPSLEKYSQAIDALLARTGRIIFNGVPTGVEVCPSMHHGGPYPASTDSRFTSVGTDAIKRFARPVSYQSWPQSLLPDELKDENPLNIWRLVNNSLSTEKIN</sequence>
<proteinExistence type="predicted"/>
<evidence type="ECO:0000313" key="3">
    <source>
        <dbReference type="EMBL" id="BDD10690.1"/>
    </source>
</evidence>
<reference evidence="3 4" key="1">
    <citation type="submission" date="2021-12" db="EMBL/GenBank/DDBJ databases">
        <title>Genome sequencing of bacteria with rrn-lacking chromosome and rrn-plasmid.</title>
        <authorList>
            <person name="Anda M."/>
            <person name="Iwasaki W."/>
        </authorList>
    </citation>
    <scope>NUCLEOTIDE SEQUENCE [LARGE SCALE GENOMIC DNA]</scope>
    <source>
        <strain evidence="3 4">DSM 100852</strain>
    </source>
</reference>
<dbReference type="PANTHER" id="PTHR43353:SF3">
    <property type="entry name" value="ALDEHYDE DEHYDROGENASE-RELATED"/>
    <property type="match status" value="1"/>
</dbReference>
<dbReference type="CDD" id="cd07129">
    <property type="entry name" value="ALDH_KGSADH"/>
    <property type="match status" value="1"/>
</dbReference>
<keyword evidence="4" id="KW-1185">Reference proteome</keyword>
<dbReference type="SUPFAM" id="SSF53720">
    <property type="entry name" value="ALDH-like"/>
    <property type="match status" value="1"/>
</dbReference>
<evidence type="ECO:0000313" key="4">
    <source>
        <dbReference type="Proteomes" id="UP001348817"/>
    </source>
</evidence>
<dbReference type="Proteomes" id="UP001348817">
    <property type="component" value="Chromosome"/>
</dbReference>
<gene>
    <name evidence="3" type="primary">aldH</name>
    <name evidence="3" type="ORF">FUAX_31220</name>
</gene>
<dbReference type="InterPro" id="IPR044151">
    <property type="entry name" value="ALDH_KGSADH"/>
</dbReference>
<dbReference type="RefSeq" id="WP_338392228.1">
    <property type="nucleotide sequence ID" value="NZ_AP025314.1"/>
</dbReference>
<name>A0AAU9DHV6_9BACT</name>
<organism evidence="3 4">
    <name type="scientific">Fulvitalea axinellae</name>
    <dbReference type="NCBI Taxonomy" id="1182444"/>
    <lineage>
        <taxon>Bacteria</taxon>
        <taxon>Pseudomonadati</taxon>
        <taxon>Bacteroidota</taxon>
        <taxon>Cytophagia</taxon>
        <taxon>Cytophagales</taxon>
        <taxon>Persicobacteraceae</taxon>
        <taxon>Fulvitalea</taxon>
    </lineage>
</organism>
<dbReference type="KEGG" id="fax:FUAX_31220"/>
<dbReference type="EMBL" id="AP025314">
    <property type="protein sequence ID" value="BDD10690.1"/>
    <property type="molecule type" value="Genomic_DNA"/>
</dbReference>
<dbReference type="AlphaFoldDB" id="A0AAU9DHV6"/>
<dbReference type="InterPro" id="IPR050740">
    <property type="entry name" value="Aldehyde_DH_Superfamily"/>
</dbReference>
<dbReference type="Gene3D" id="3.40.309.10">
    <property type="entry name" value="Aldehyde Dehydrogenase, Chain A, domain 2"/>
    <property type="match status" value="1"/>
</dbReference>
<dbReference type="PANTHER" id="PTHR43353">
    <property type="entry name" value="SUCCINATE-SEMIALDEHYDE DEHYDROGENASE, MITOCHONDRIAL"/>
    <property type="match status" value="1"/>
</dbReference>
<evidence type="ECO:0000259" key="2">
    <source>
        <dbReference type="Pfam" id="PF00171"/>
    </source>
</evidence>
<evidence type="ECO:0000256" key="1">
    <source>
        <dbReference type="ARBA" id="ARBA00023002"/>
    </source>
</evidence>
<dbReference type="InterPro" id="IPR015590">
    <property type="entry name" value="Aldehyde_DH_dom"/>
</dbReference>
<dbReference type="Gene3D" id="3.40.605.10">
    <property type="entry name" value="Aldehyde Dehydrogenase, Chain A, domain 1"/>
    <property type="match status" value="1"/>
</dbReference>
<dbReference type="InterPro" id="IPR016162">
    <property type="entry name" value="Ald_DH_N"/>
</dbReference>
<accession>A0AAU9DHV6</accession>
<feature type="domain" description="Aldehyde dehydrogenase" evidence="2">
    <location>
        <begin position="15"/>
        <end position="445"/>
    </location>
</feature>
<protein>
    <submittedName>
        <fullName evidence="3">2,5-dioxovalerate dehydrogenase</fullName>
    </submittedName>
</protein>
<dbReference type="GO" id="GO:0016620">
    <property type="term" value="F:oxidoreductase activity, acting on the aldehyde or oxo group of donors, NAD or NADP as acceptor"/>
    <property type="evidence" value="ECO:0007669"/>
    <property type="project" value="InterPro"/>
</dbReference>